<dbReference type="AlphaFoldDB" id="A0A4R7FG45"/>
<keyword evidence="1" id="KW-0812">Transmembrane</keyword>
<evidence type="ECO:0000313" key="4">
    <source>
        <dbReference type="Proteomes" id="UP000295344"/>
    </source>
</evidence>
<comment type="caution">
    <text evidence="3">The sequence shown here is derived from an EMBL/GenBank/DDBJ whole genome shotgun (WGS) entry which is preliminary data.</text>
</comment>
<dbReference type="Proteomes" id="UP000295344">
    <property type="component" value="Unassembled WGS sequence"/>
</dbReference>
<dbReference type="CDD" id="cd00118">
    <property type="entry name" value="LysM"/>
    <property type="match status" value="1"/>
</dbReference>
<evidence type="ECO:0000256" key="1">
    <source>
        <dbReference type="SAM" id="Phobius"/>
    </source>
</evidence>
<dbReference type="SMART" id="SM00257">
    <property type="entry name" value="LysM"/>
    <property type="match status" value="1"/>
</dbReference>
<feature type="domain" description="LysM" evidence="2">
    <location>
        <begin position="167"/>
        <end position="216"/>
    </location>
</feature>
<accession>A0A4R7FG45</accession>
<evidence type="ECO:0000313" key="3">
    <source>
        <dbReference type="EMBL" id="TDS75595.1"/>
    </source>
</evidence>
<dbReference type="InterPro" id="IPR036779">
    <property type="entry name" value="LysM_dom_sf"/>
</dbReference>
<dbReference type="Pfam" id="PF01476">
    <property type="entry name" value="LysM"/>
    <property type="match status" value="1"/>
</dbReference>
<protein>
    <submittedName>
        <fullName evidence="3">LysM domain-containing protein</fullName>
    </submittedName>
</protein>
<keyword evidence="1" id="KW-0472">Membrane</keyword>
<organism evidence="3 4">
    <name type="scientific">Amnibacterium kyonggiense</name>
    <dbReference type="NCBI Taxonomy" id="595671"/>
    <lineage>
        <taxon>Bacteria</taxon>
        <taxon>Bacillati</taxon>
        <taxon>Actinomycetota</taxon>
        <taxon>Actinomycetes</taxon>
        <taxon>Micrococcales</taxon>
        <taxon>Microbacteriaceae</taxon>
        <taxon>Amnibacterium</taxon>
    </lineage>
</organism>
<keyword evidence="1" id="KW-1133">Transmembrane helix</keyword>
<reference evidence="3 4" key="1">
    <citation type="submission" date="2019-03" db="EMBL/GenBank/DDBJ databases">
        <title>Genomic Encyclopedia of Archaeal and Bacterial Type Strains, Phase II (KMG-II): from individual species to whole genera.</title>
        <authorList>
            <person name="Goeker M."/>
        </authorList>
    </citation>
    <scope>NUCLEOTIDE SEQUENCE [LARGE SCALE GENOMIC DNA]</scope>
    <source>
        <strain evidence="3 4">DSM 24782</strain>
    </source>
</reference>
<sequence length="220" mass="23540">MLFEPLLRCKHLFDRPHPLSDPRSKMCLPGSDLRSYVRTRRRMRKGNAMFTVQNDWIEYEEAELAAVRLQPVPARRVAVRGGVACAQRVPVTSAPRVVAGPQRAAVRPAAVVRPAAARSVAAPAPRLRLTRRGRVVLVVLPALLALSGALLAASPGAAEASPREAPRTVVVGTGDTLWTIAERIAPGTDPRETVAAIERANGLRDARLAAGAVLVLPAGR</sequence>
<evidence type="ECO:0000259" key="2">
    <source>
        <dbReference type="PROSITE" id="PS51782"/>
    </source>
</evidence>
<feature type="transmembrane region" description="Helical" evidence="1">
    <location>
        <begin position="135"/>
        <end position="153"/>
    </location>
</feature>
<proteinExistence type="predicted"/>
<name>A0A4R7FG45_9MICO</name>
<keyword evidence="4" id="KW-1185">Reference proteome</keyword>
<gene>
    <name evidence="3" type="ORF">CLV52_2702</name>
</gene>
<dbReference type="InterPro" id="IPR018392">
    <property type="entry name" value="LysM"/>
</dbReference>
<dbReference type="PROSITE" id="PS51782">
    <property type="entry name" value="LYSM"/>
    <property type="match status" value="1"/>
</dbReference>
<dbReference type="Gene3D" id="3.10.350.10">
    <property type="entry name" value="LysM domain"/>
    <property type="match status" value="1"/>
</dbReference>
<dbReference type="EMBL" id="SOAM01000003">
    <property type="protein sequence ID" value="TDS75595.1"/>
    <property type="molecule type" value="Genomic_DNA"/>
</dbReference>